<dbReference type="AlphaFoldDB" id="A0A8J8G564"/>
<dbReference type="PANTHER" id="PTHR37805">
    <property type="entry name" value="CYTOPLASMIC PROTEIN-RELATED"/>
    <property type="match status" value="1"/>
</dbReference>
<dbReference type="PANTHER" id="PTHR37805:SF1">
    <property type="entry name" value="CYTOPLASMIC PROTEIN"/>
    <property type="match status" value="1"/>
</dbReference>
<gene>
    <name evidence="1" type="ORF">HNQ03_000548</name>
</gene>
<comment type="caution">
    <text evidence="1">The sequence shown here is derived from an EMBL/GenBank/DDBJ whole genome shotgun (WGS) entry which is preliminary data.</text>
</comment>
<organism evidence="1 2">
    <name type="scientific">Frigoriflavimonas asaccharolytica</name>
    <dbReference type="NCBI Taxonomy" id="2735899"/>
    <lineage>
        <taxon>Bacteria</taxon>
        <taxon>Pseudomonadati</taxon>
        <taxon>Bacteroidota</taxon>
        <taxon>Flavobacteriia</taxon>
        <taxon>Flavobacteriales</taxon>
        <taxon>Weeksellaceae</taxon>
        <taxon>Frigoriflavimonas</taxon>
    </lineage>
</organism>
<evidence type="ECO:0000313" key="1">
    <source>
        <dbReference type="EMBL" id="NRS91481.1"/>
    </source>
</evidence>
<evidence type="ECO:0000313" key="2">
    <source>
        <dbReference type="Proteomes" id="UP000610746"/>
    </source>
</evidence>
<dbReference type="RefSeq" id="WP_173778108.1">
    <property type="nucleotide sequence ID" value="NZ_JABSNO010000003.1"/>
</dbReference>
<dbReference type="Pfam" id="PF07308">
    <property type="entry name" value="DUF1456"/>
    <property type="match status" value="2"/>
</dbReference>
<protein>
    <submittedName>
        <fullName evidence="1">Uncharacterized protein YehS (DUF1456 family)</fullName>
    </submittedName>
</protein>
<dbReference type="InterPro" id="IPR009921">
    <property type="entry name" value="YehS-like"/>
</dbReference>
<sequence>MTNNDIFRRIRFLFNYPDAKMQRIYNLTNYKTDESQIVNWLKREDEENFVEMRDVDFATFLDGLIIEKRGKREGESPKPEKVLNNNIILKKLKIALNLDSDQILELFHKSAVKMSKHELSAFFRNPNHSSYKPCLDQYLRNFLNALQSKDSAQKSKDSQKDK</sequence>
<dbReference type="EMBL" id="JABSNO010000003">
    <property type="protein sequence ID" value="NRS91481.1"/>
    <property type="molecule type" value="Genomic_DNA"/>
</dbReference>
<keyword evidence="2" id="KW-1185">Reference proteome</keyword>
<proteinExistence type="predicted"/>
<reference evidence="1" key="1">
    <citation type="submission" date="2020-05" db="EMBL/GenBank/DDBJ databases">
        <title>Genomic Encyclopedia of Type Strains, Phase IV (KMG-V): Genome sequencing to study the core and pangenomes of soil and plant-associated prokaryotes.</title>
        <authorList>
            <person name="Whitman W."/>
        </authorList>
    </citation>
    <scope>NUCLEOTIDE SEQUENCE</scope>
    <source>
        <strain evidence="1">16F</strain>
    </source>
</reference>
<dbReference type="Proteomes" id="UP000610746">
    <property type="component" value="Unassembled WGS sequence"/>
</dbReference>
<accession>A0A8J8G564</accession>
<name>A0A8J8G564_9FLAO</name>